<dbReference type="AlphaFoldDB" id="A0A2R6NJG1"/>
<dbReference type="GO" id="GO:0017057">
    <property type="term" value="F:6-phosphogluconolactonase activity"/>
    <property type="evidence" value="ECO:0007669"/>
    <property type="project" value="TreeGrafter"/>
</dbReference>
<dbReference type="InterPro" id="IPR015943">
    <property type="entry name" value="WD40/YVTN_repeat-like_dom_sf"/>
</dbReference>
<name>A0A2R6NJG1_9APHY</name>
<dbReference type="Pfam" id="PF10282">
    <property type="entry name" value="Lactonase"/>
    <property type="match status" value="1"/>
</dbReference>
<comment type="caution">
    <text evidence="2">The sequence shown here is derived from an EMBL/GenBank/DDBJ whole genome shotgun (WGS) entry which is preliminary data.</text>
</comment>
<organism evidence="2 3">
    <name type="scientific">Hermanssonia centrifuga</name>
    <dbReference type="NCBI Taxonomy" id="98765"/>
    <lineage>
        <taxon>Eukaryota</taxon>
        <taxon>Fungi</taxon>
        <taxon>Dikarya</taxon>
        <taxon>Basidiomycota</taxon>
        <taxon>Agaricomycotina</taxon>
        <taxon>Agaricomycetes</taxon>
        <taxon>Polyporales</taxon>
        <taxon>Meruliaceae</taxon>
        <taxon>Hermanssonia</taxon>
    </lineage>
</organism>
<sequence length="157" mass="16990">MLYTLHELSSTLTQQIIPSPPNGTTPLLANLSILPPTYPSGSDFHAGEILMTEASPKFAKPYIYVSNRNTGNVDPRGDTIAIFELEPELRLVKQFYTGLEQIRGMQLGGPEDEFLIAAGVAGSAGTLMLKRVSGGADLEIVAQNTEIAQRSSFVWLP</sequence>
<comment type="similarity">
    <text evidence="1">Belongs to the cycloisomerase 2 family.</text>
</comment>
<dbReference type="PANTHER" id="PTHR30344">
    <property type="entry name" value="6-PHOSPHOGLUCONOLACTONASE-RELATED"/>
    <property type="match status" value="1"/>
</dbReference>
<keyword evidence="3" id="KW-1185">Reference proteome</keyword>
<evidence type="ECO:0000256" key="1">
    <source>
        <dbReference type="ARBA" id="ARBA00005564"/>
    </source>
</evidence>
<protein>
    <submittedName>
        <fullName evidence="2">Uncharacterized protein</fullName>
    </submittedName>
</protein>
<dbReference type="InterPro" id="IPR050282">
    <property type="entry name" value="Cycloisomerase_2"/>
</dbReference>
<dbReference type="PANTHER" id="PTHR30344:SF7">
    <property type="entry name" value="DUF2415 DOMAIN-CONTAINING PROTEIN"/>
    <property type="match status" value="1"/>
</dbReference>
<accession>A0A2R6NJG1</accession>
<dbReference type="EMBL" id="MLYV02001159">
    <property type="protein sequence ID" value="PSR72525.1"/>
    <property type="molecule type" value="Genomic_DNA"/>
</dbReference>
<dbReference type="Gene3D" id="2.130.10.10">
    <property type="entry name" value="YVTN repeat-like/Quinoprotein amine dehydrogenase"/>
    <property type="match status" value="1"/>
</dbReference>
<dbReference type="OrthoDB" id="9972196at2759"/>
<evidence type="ECO:0000313" key="2">
    <source>
        <dbReference type="EMBL" id="PSR72525.1"/>
    </source>
</evidence>
<dbReference type="InterPro" id="IPR019405">
    <property type="entry name" value="Lactonase_7-beta_prop"/>
</dbReference>
<proteinExistence type="inferred from homology"/>
<dbReference type="STRING" id="98765.A0A2R6NJG1"/>
<reference evidence="2 3" key="1">
    <citation type="submission" date="2018-02" db="EMBL/GenBank/DDBJ databases">
        <title>Genome sequence of the basidiomycete white-rot fungus Phlebia centrifuga.</title>
        <authorList>
            <person name="Granchi Z."/>
            <person name="Peng M."/>
            <person name="de Vries R.P."/>
            <person name="Hilden K."/>
            <person name="Makela M.R."/>
            <person name="Grigoriev I."/>
            <person name="Riley R."/>
        </authorList>
    </citation>
    <scope>NUCLEOTIDE SEQUENCE [LARGE SCALE GENOMIC DNA]</scope>
    <source>
        <strain evidence="2 3">FBCC195</strain>
    </source>
</reference>
<evidence type="ECO:0000313" key="3">
    <source>
        <dbReference type="Proteomes" id="UP000186601"/>
    </source>
</evidence>
<gene>
    <name evidence="2" type="ORF">PHLCEN_2v11595</name>
</gene>
<dbReference type="Proteomes" id="UP000186601">
    <property type="component" value="Unassembled WGS sequence"/>
</dbReference>